<evidence type="ECO:0000256" key="3">
    <source>
        <dbReference type="ARBA" id="ARBA00022824"/>
    </source>
</evidence>
<dbReference type="AlphaFoldDB" id="A0A2U1M8U2"/>
<feature type="transmembrane region" description="Helical" evidence="6">
    <location>
        <begin position="347"/>
        <end position="365"/>
    </location>
</feature>
<feature type="region of interest" description="Disordered" evidence="7">
    <location>
        <begin position="263"/>
        <end position="288"/>
    </location>
</feature>
<proteinExistence type="predicted"/>
<reference evidence="9 10" key="1">
    <citation type="journal article" date="2018" name="Mol. Plant">
        <title>The genome of Artemisia annua provides insight into the evolution of Asteraceae family and artemisinin biosynthesis.</title>
        <authorList>
            <person name="Shen Q."/>
            <person name="Zhang L."/>
            <person name="Liao Z."/>
            <person name="Wang S."/>
            <person name="Yan T."/>
            <person name="Shi P."/>
            <person name="Liu M."/>
            <person name="Fu X."/>
            <person name="Pan Q."/>
            <person name="Wang Y."/>
            <person name="Lv Z."/>
            <person name="Lu X."/>
            <person name="Zhang F."/>
            <person name="Jiang W."/>
            <person name="Ma Y."/>
            <person name="Chen M."/>
            <person name="Hao X."/>
            <person name="Li L."/>
            <person name="Tang Y."/>
            <person name="Lv G."/>
            <person name="Zhou Y."/>
            <person name="Sun X."/>
            <person name="Brodelius P.E."/>
            <person name="Rose J.K.C."/>
            <person name="Tang K."/>
        </authorList>
    </citation>
    <scope>NUCLEOTIDE SEQUENCE [LARGE SCALE GENOMIC DNA]</scope>
    <source>
        <strain evidence="10">cv. Huhao1</strain>
        <tissue evidence="9">Leaf</tissue>
    </source>
</reference>
<evidence type="ECO:0000259" key="8">
    <source>
        <dbReference type="PROSITE" id="PS50845"/>
    </source>
</evidence>
<evidence type="ECO:0000256" key="2">
    <source>
        <dbReference type="ARBA" id="ARBA00022692"/>
    </source>
</evidence>
<keyword evidence="4 6" id="KW-1133">Transmembrane helix</keyword>
<dbReference type="Proteomes" id="UP000245207">
    <property type="component" value="Unassembled WGS sequence"/>
</dbReference>
<feature type="compositionally biased region" description="Basic and acidic residues" evidence="7">
    <location>
        <begin position="263"/>
        <end position="272"/>
    </location>
</feature>
<feature type="transmembrane region" description="Helical" evidence="6">
    <location>
        <begin position="500"/>
        <end position="521"/>
    </location>
</feature>
<feature type="compositionally biased region" description="Polar residues" evidence="7">
    <location>
        <begin position="142"/>
        <end position="154"/>
    </location>
</feature>
<dbReference type="EMBL" id="PKPP01006098">
    <property type="protein sequence ID" value="PWA57674.1"/>
    <property type="molecule type" value="Genomic_DNA"/>
</dbReference>
<evidence type="ECO:0000313" key="9">
    <source>
        <dbReference type="EMBL" id="PWA57674.1"/>
    </source>
</evidence>
<evidence type="ECO:0000256" key="1">
    <source>
        <dbReference type="ARBA" id="ARBA00004477"/>
    </source>
</evidence>
<feature type="domain" description="Reticulon" evidence="8">
    <location>
        <begin position="315"/>
        <end position="472"/>
    </location>
</feature>
<evidence type="ECO:0000256" key="5">
    <source>
        <dbReference type="ARBA" id="ARBA00023136"/>
    </source>
</evidence>
<dbReference type="STRING" id="35608.A0A2U1M8U2"/>
<dbReference type="InterPro" id="IPR044647">
    <property type="entry name" value="RTNLB17/18/21"/>
</dbReference>
<accession>A0A2U1M8U2</accession>
<feature type="region of interest" description="Disordered" evidence="7">
    <location>
        <begin position="27"/>
        <end position="157"/>
    </location>
</feature>
<evidence type="ECO:0000256" key="6">
    <source>
        <dbReference type="RuleBase" id="RU363132"/>
    </source>
</evidence>
<comment type="subcellular location">
    <subcellularLocation>
        <location evidence="1 6">Endoplasmic reticulum membrane</location>
        <topology evidence="1 6">Multi-pass membrane protein</topology>
    </subcellularLocation>
</comment>
<evidence type="ECO:0000256" key="4">
    <source>
        <dbReference type="ARBA" id="ARBA00022989"/>
    </source>
</evidence>
<keyword evidence="3 6" id="KW-0256">Endoplasmic reticulum</keyword>
<feature type="compositionally biased region" description="Low complexity" evidence="7">
    <location>
        <begin position="28"/>
        <end position="44"/>
    </location>
</feature>
<gene>
    <name evidence="9" type="ORF">CTI12_AA405860</name>
</gene>
<protein>
    <recommendedName>
        <fullName evidence="6">Reticulon-like protein</fullName>
    </recommendedName>
</protein>
<feature type="compositionally biased region" description="Basic and acidic residues" evidence="7">
    <location>
        <begin position="83"/>
        <end position="99"/>
    </location>
</feature>
<keyword evidence="10" id="KW-1185">Reference proteome</keyword>
<comment type="caution">
    <text evidence="9">The sequence shown here is derived from an EMBL/GenBank/DDBJ whole genome shotgun (WGS) entry which is preliminary data.</text>
</comment>
<keyword evidence="2 6" id="KW-0812">Transmembrane</keyword>
<dbReference type="PANTHER" id="PTHR46626:SF1">
    <property type="entry name" value="RETICULON-LIKE PROTEIN B21"/>
    <property type="match status" value="1"/>
</dbReference>
<dbReference type="PANTHER" id="PTHR46626">
    <property type="entry name" value="RETICULON-LIKE PROTEIN B17"/>
    <property type="match status" value="1"/>
</dbReference>
<evidence type="ECO:0000313" key="10">
    <source>
        <dbReference type="Proteomes" id="UP000245207"/>
    </source>
</evidence>
<keyword evidence="5 6" id="KW-0472">Membrane</keyword>
<dbReference type="InterPro" id="IPR003388">
    <property type="entry name" value="Reticulon"/>
</dbReference>
<name>A0A2U1M8U2_ARTAN</name>
<evidence type="ECO:0000256" key="7">
    <source>
        <dbReference type="SAM" id="MobiDB-lite"/>
    </source>
</evidence>
<dbReference type="OrthoDB" id="567788at2759"/>
<sequence length="551" mass="62127">MAANTSKNGVVVGSVWESRMRGSFKVFNANNNNQQTEKTTEQNNPSGKMGQMGEMGQNDKEKAVLRSKQTNEVTSGVGKRKTWKADTNPDVKIRSELNKDLINGSNDAKKSSPIQIKNRRQEWNKDQSVSNERTIKTRALSRKTSAGSELSQGNEKVEKVKPLLKLASISDESNIGIDDVEDGNVDDDVMKKDGFDDGEKVDGIDDVCDDKLMTVDLGKVKDEDNEEDGHEEVNDERAIVVVKEMEPISKISKNKLPEVVIEEKKTHQRNERSSPVTRSIRKQPQPVVNHPRVISRSNELPSQRVHRSHNKLQSFIDLIMWNDASKTALIFGLGTFSIISSSYTQDLNISFISVISYMGLIYLAARFIFKSFIPRSVVEESDTIDDEDYVVGEDEAIWALKLFLPYINEFLLKVKALFSGDPATTMKLAVLLFILARSGSSITIWKMAKLGFFGVFTVPKICSSYSSQLSGYGAFWVQRFKDAWDSCSQKKAVAFGIFTLVWNFSSVVARIWAVFVLVVAFKYYQQSMMKDEVVEEEQEEEEVEEPIIRTK</sequence>
<dbReference type="Pfam" id="PF02453">
    <property type="entry name" value="Reticulon"/>
    <property type="match status" value="1"/>
</dbReference>
<dbReference type="PROSITE" id="PS50845">
    <property type="entry name" value="RETICULON"/>
    <property type="match status" value="1"/>
</dbReference>
<organism evidence="9 10">
    <name type="scientific">Artemisia annua</name>
    <name type="common">Sweet wormwood</name>
    <dbReference type="NCBI Taxonomy" id="35608"/>
    <lineage>
        <taxon>Eukaryota</taxon>
        <taxon>Viridiplantae</taxon>
        <taxon>Streptophyta</taxon>
        <taxon>Embryophyta</taxon>
        <taxon>Tracheophyta</taxon>
        <taxon>Spermatophyta</taxon>
        <taxon>Magnoliopsida</taxon>
        <taxon>eudicotyledons</taxon>
        <taxon>Gunneridae</taxon>
        <taxon>Pentapetalae</taxon>
        <taxon>asterids</taxon>
        <taxon>campanulids</taxon>
        <taxon>Asterales</taxon>
        <taxon>Asteraceae</taxon>
        <taxon>Asteroideae</taxon>
        <taxon>Anthemideae</taxon>
        <taxon>Artemisiinae</taxon>
        <taxon>Artemisia</taxon>
    </lineage>
</organism>
<dbReference type="GO" id="GO:0005789">
    <property type="term" value="C:endoplasmic reticulum membrane"/>
    <property type="evidence" value="ECO:0007669"/>
    <property type="project" value="UniProtKB-SubCell"/>
</dbReference>